<dbReference type="Gene3D" id="2.30.29.30">
    <property type="entry name" value="Pleckstrin-homology domain (PH domain)/Phosphotyrosine-binding domain (PTB)"/>
    <property type="match status" value="1"/>
</dbReference>
<name>A0A8H7UH74_MORIS</name>
<evidence type="ECO:0000256" key="3">
    <source>
        <dbReference type="SAM" id="MobiDB-lite"/>
    </source>
</evidence>
<proteinExistence type="predicted"/>
<dbReference type="OrthoDB" id="27483at2759"/>
<organism evidence="6 7">
    <name type="scientific">Mortierella isabellina</name>
    <name type="common">Filamentous fungus</name>
    <name type="synonym">Umbelopsis isabellina</name>
    <dbReference type="NCBI Taxonomy" id="91625"/>
    <lineage>
        <taxon>Eukaryota</taxon>
        <taxon>Fungi</taxon>
        <taxon>Fungi incertae sedis</taxon>
        <taxon>Mucoromycota</taxon>
        <taxon>Mucoromycotina</taxon>
        <taxon>Umbelopsidomycetes</taxon>
        <taxon>Umbelopsidales</taxon>
        <taxon>Umbelopsidaceae</taxon>
        <taxon>Umbelopsis</taxon>
    </lineage>
</organism>
<evidence type="ECO:0008006" key="8">
    <source>
        <dbReference type="Google" id="ProtNLM"/>
    </source>
</evidence>
<accession>A0A8H7UH74</accession>
<dbReference type="InterPro" id="IPR006887">
    <property type="entry name" value="P4R3-like_central_dom"/>
</dbReference>
<evidence type="ECO:0000313" key="7">
    <source>
        <dbReference type="Proteomes" id="UP000654370"/>
    </source>
</evidence>
<dbReference type="PANTHER" id="PTHR23318:SF0">
    <property type="entry name" value="SERINE_THREONINE-PROTEIN PHOSPHATASE 4 REGULATORY SUBUNIT 3"/>
    <property type="match status" value="1"/>
</dbReference>
<dbReference type="SUPFAM" id="SSF50729">
    <property type="entry name" value="PH domain-like"/>
    <property type="match status" value="1"/>
</dbReference>
<dbReference type="GO" id="GO:0006974">
    <property type="term" value="P:DNA damage response"/>
    <property type="evidence" value="ECO:0007669"/>
    <property type="project" value="TreeGrafter"/>
</dbReference>
<dbReference type="InterPro" id="IPR051137">
    <property type="entry name" value="PP4R3-like"/>
</dbReference>
<dbReference type="EMBL" id="JAEPQZ010000007">
    <property type="protein sequence ID" value="KAG2179049.1"/>
    <property type="molecule type" value="Genomic_DNA"/>
</dbReference>
<dbReference type="Proteomes" id="UP000654370">
    <property type="component" value="Unassembled WGS sequence"/>
</dbReference>
<dbReference type="PANTHER" id="PTHR23318">
    <property type="entry name" value="ATP SYNTHASE GAMMA-RELATED"/>
    <property type="match status" value="1"/>
</dbReference>
<sequence>MADATSSEKSYRVKLYQLGENSNWEDKGTGYCTYVQNDDHAEFLVKSETDESILLQSRIEKNRLYQKQQETLIVWTEDNDVDLALSFQEADGCAALWYRHRCELVPSLTSFPKCYYFYNRDHICDVQRDHSIAGQDIHGSPQPFMATSVVSLPPPEISNLHKIEAIIKDCVTLDQKERLSSFVIMENYIDSLLPVFETCEDLEDLDGLHVLHNIMKSISKFLKLELNSLQHYLITLFLQVLLNDNNIIEHVIKDEIILGVVGILEYDPQFPKLKANHREFLADNSKFKQVVPIRDKSVESKIHQTFRLQYLKDVILARVFDDPTFSIINSMIFFNHVDIVTHLQSDSEFLNSLFSILADVRAPTEKKREVVLFVQEFCSIAKNLQIGARAEVYNSLCNHGLFQIFEYSLTDTDVKVRLAGAEILESVLEHDSDLVRSFIVDQSKRDPKDTSTSLIEVIIEQFIKDEDEGIKMQYAEVMRALLDTNAGIGESVMAEISRDSDAGQFLVLFYDRYMVQYVKPLLDIETKPMPLKGDVEDLILDRYQAESCLHICDMLCFAIRQHGIRSKYFMLSSPCFSKVAQLLRCRQQHVKAAAIRVFRACVGTKDDFYLRNLIKNQVFEPIIRTLLDTQGRDNLLNSSILELLEFIRKENLKLLVSHIVNQFGDTLGSLKYSTVFAQLRTRYDQNVDPDPPTEEAVVGTGTTTAAKHEGWGSETVNDQEEEYFNTSDEESNEAAGKPLVDYEDEEDEVKEAKEEEPNNEQEQIEPDTLEQEENQVTEEKPESTEEVNEEDKKADEVSQGDRPPPPPPKRQHSDDDDDDGNLLAARAARRVAASLNTKKQKFK</sequence>
<dbReference type="AlphaFoldDB" id="A0A8H7UH74"/>
<feature type="compositionally biased region" description="Low complexity" evidence="3">
    <location>
        <begin position="821"/>
        <end position="835"/>
    </location>
</feature>
<dbReference type="Pfam" id="PF22972">
    <property type="entry name" value="EVH1_PP4R3"/>
    <property type="match status" value="1"/>
</dbReference>
<feature type="region of interest" description="Disordered" evidence="3">
    <location>
        <begin position="684"/>
        <end position="843"/>
    </location>
</feature>
<evidence type="ECO:0000313" key="6">
    <source>
        <dbReference type="EMBL" id="KAG2179049.1"/>
    </source>
</evidence>
<protein>
    <recommendedName>
        <fullName evidence="8">Serine/threonine-protein phosphatase 4 regulatory subunit 3-like central domain-containing protein</fullName>
    </recommendedName>
</protein>
<keyword evidence="2" id="KW-0539">Nucleus</keyword>
<gene>
    <name evidence="6" type="ORF">INT43_001898</name>
</gene>
<dbReference type="GO" id="GO:0072542">
    <property type="term" value="F:protein phosphatase activator activity"/>
    <property type="evidence" value="ECO:0007669"/>
    <property type="project" value="TreeGrafter"/>
</dbReference>
<dbReference type="Pfam" id="PF04802">
    <property type="entry name" value="PP4R3"/>
    <property type="match status" value="1"/>
</dbReference>
<reference evidence="6" key="1">
    <citation type="submission" date="2020-12" db="EMBL/GenBank/DDBJ databases">
        <title>Metabolic potential, ecology and presence of endohyphal bacteria is reflected in genomic diversity of Mucoromycotina.</title>
        <authorList>
            <person name="Muszewska A."/>
            <person name="Okrasinska A."/>
            <person name="Steczkiewicz K."/>
            <person name="Drgas O."/>
            <person name="Orlowska M."/>
            <person name="Perlinska-Lenart U."/>
            <person name="Aleksandrzak-Piekarczyk T."/>
            <person name="Szatraj K."/>
            <person name="Zielenkiewicz U."/>
            <person name="Pilsyk S."/>
            <person name="Malc E."/>
            <person name="Mieczkowski P."/>
            <person name="Kruszewska J.S."/>
            <person name="Biernat P."/>
            <person name="Pawlowska J."/>
        </authorList>
    </citation>
    <scope>NUCLEOTIDE SEQUENCE</scope>
    <source>
        <strain evidence="6">WA0000067209</strain>
    </source>
</reference>
<evidence type="ECO:0000256" key="2">
    <source>
        <dbReference type="ARBA" id="ARBA00023242"/>
    </source>
</evidence>
<dbReference type="InterPro" id="IPR055236">
    <property type="entry name" value="EVH1_PP4R3"/>
</dbReference>
<dbReference type="GO" id="GO:0030289">
    <property type="term" value="C:protein phosphatase 4 complex"/>
    <property type="evidence" value="ECO:0007669"/>
    <property type="project" value="TreeGrafter"/>
</dbReference>
<keyword evidence="7" id="KW-1185">Reference proteome</keyword>
<dbReference type="SUPFAM" id="SSF48371">
    <property type="entry name" value="ARM repeat"/>
    <property type="match status" value="1"/>
</dbReference>
<feature type="compositionally biased region" description="Acidic residues" evidence="3">
    <location>
        <begin position="757"/>
        <end position="776"/>
    </location>
</feature>
<evidence type="ECO:0000259" key="5">
    <source>
        <dbReference type="Pfam" id="PF22972"/>
    </source>
</evidence>
<evidence type="ECO:0000256" key="1">
    <source>
        <dbReference type="ARBA" id="ARBA00004123"/>
    </source>
</evidence>
<dbReference type="GO" id="GO:0005654">
    <property type="term" value="C:nucleoplasm"/>
    <property type="evidence" value="ECO:0007669"/>
    <property type="project" value="TreeGrafter"/>
</dbReference>
<feature type="compositionally biased region" description="Acidic residues" evidence="3">
    <location>
        <begin position="717"/>
        <end position="732"/>
    </location>
</feature>
<dbReference type="Gene3D" id="1.25.10.10">
    <property type="entry name" value="Leucine-rich Repeat Variant"/>
    <property type="match status" value="1"/>
</dbReference>
<evidence type="ECO:0000259" key="4">
    <source>
        <dbReference type="Pfam" id="PF04802"/>
    </source>
</evidence>
<comment type="subcellular location">
    <subcellularLocation>
        <location evidence="1">Nucleus</location>
    </subcellularLocation>
</comment>
<dbReference type="InterPro" id="IPR011993">
    <property type="entry name" value="PH-like_dom_sf"/>
</dbReference>
<dbReference type="InterPro" id="IPR011989">
    <property type="entry name" value="ARM-like"/>
</dbReference>
<feature type="domain" description="PP4R3 EVH1-like" evidence="5">
    <location>
        <begin position="12"/>
        <end position="98"/>
    </location>
</feature>
<feature type="domain" description="Serine/threonine-protein phosphatase 4 regulatory subunit 3-like central" evidence="4">
    <location>
        <begin position="163"/>
        <end position="685"/>
    </location>
</feature>
<feature type="compositionally biased region" description="Low complexity" evidence="3">
    <location>
        <begin position="694"/>
        <end position="705"/>
    </location>
</feature>
<comment type="caution">
    <text evidence="6">The sequence shown here is derived from an EMBL/GenBank/DDBJ whole genome shotgun (WGS) entry which is preliminary data.</text>
</comment>
<dbReference type="InterPro" id="IPR016024">
    <property type="entry name" value="ARM-type_fold"/>
</dbReference>